<dbReference type="InterPro" id="IPR025411">
    <property type="entry name" value="DUF4136"/>
</dbReference>
<protein>
    <submittedName>
        <fullName evidence="1">Uncharacterized protein</fullName>
    </submittedName>
</protein>
<reference evidence="1" key="1">
    <citation type="submission" date="2016-03" db="EMBL/GenBank/DDBJ databases">
        <title>Sphingomonas melonis TY, whole genome shotgun sequencing.</title>
        <authorList>
            <person name="Wang H."/>
            <person name="Zhu P."/>
        </authorList>
    </citation>
    <scope>NUCLEOTIDE SEQUENCE [LARGE SCALE GENOMIC DNA]</scope>
    <source>
        <strain evidence="1">TY</strain>
    </source>
</reference>
<evidence type="ECO:0000313" key="1">
    <source>
        <dbReference type="EMBL" id="KZB95552.1"/>
    </source>
</evidence>
<dbReference type="GeneID" id="93797235"/>
<sequence>MTLRPFLALGISAALLAGCATTAGPLPPTDVIRYHLGEPIPRGTIAVEPLSGGAPASLEFKTYAAAVQTELLKAGYTVPPQGAMPDYVATVGFTRTSREGPPRQSPVSIGLGGGGFSGGRSGGGVGLGGGLSFPIGKSRPTELLVAELSVTIKRRTDLSPIWEGKAQGVSDIKRADQQAARLARALFTGFPGQSGRTISVK</sequence>
<dbReference type="AlphaFoldDB" id="A0A175Y458"/>
<dbReference type="PROSITE" id="PS51257">
    <property type="entry name" value="PROKAR_LIPOPROTEIN"/>
    <property type="match status" value="1"/>
</dbReference>
<name>A0A175Y458_9SPHN</name>
<dbReference type="Pfam" id="PF13590">
    <property type="entry name" value="DUF4136"/>
    <property type="match status" value="1"/>
</dbReference>
<comment type="caution">
    <text evidence="1">The sequence shown here is derived from an EMBL/GenBank/DDBJ whole genome shotgun (WGS) entry which is preliminary data.</text>
</comment>
<keyword evidence="2" id="KW-1185">Reference proteome</keyword>
<evidence type="ECO:0000313" key="2">
    <source>
        <dbReference type="Proteomes" id="UP000078460"/>
    </source>
</evidence>
<dbReference type="EMBL" id="LQCK02000012">
    <property type="protein sequence ID" value="KZB95552.1"/>
    <property type="molecule type" value="Genomic_DNA"/>
</dbReference>
<proteinExistence type="predicted"/>
<gene>
    <name evidence="1" type="ORF">AVM11_04580</name>
</gene>
<accession>A0A175Y458</accession>
<dbReference type="Proteomes" id="UP000078460">
    <property type="component" value="Unassembled WGS sequence"/>
</dbReference>
<dbReference type="STRING" id="621456.BJP26_02245"/>
<dbReference type="KEGG" id="smy:BJP26_02245"/>
<dbReference type="OrthoDB" id="7428103at2"/>
<dbReference type="RefSeq" id="WP_017980338.1">
    <property type="nucleotide sequence ID" value="NZ_CP017578.1"/>
</dbReference>
<organism evidence="1 2">
    <name type="scientific">Sphingomonas melonis TY</name>
    <dbReference type="NCBI Taxonomy" id="621456"/>
    <lineage>
        <taxon>Bacteria</taxon>
        <taxon>Pseudomonadati</taxon>
        <taxon>Pseudomonadota</taxon>
        <taxon>Alphaproteobacteria</taxon>
        <taxon>Sphingomonadales</taxon>
        <taxon>Sphingomonadaceae</taxon>
        <taxon>Sphingomonas</taxon>
    </lineage>
</organism>